<comment type="caution">
    <text evidence="4">The sequence shown here is derived from an EMBL/GenBank/DDBJ whole genome shotgun (WGS) entry which is preliminary data.</text>
</comment>
<dbReference type="PROSITE" id="PS50937">
    <property type="entry name" value="HTH_MERR_2"/>
    <property type="match status" value="1"/>
</dbReference>
<organism evidence="4 5">
    <name type="scientific">Kineosporia succinea</name>
    <dbReference type="NCBI Taxonomy" id="84632"/>
    <lineage>
        <taxon>Bacteria</taxon>
        <taxon>Bacillati</taxon>
        <taxon>Actinomycetota</taxon>
        <taxon>Actinomycetes</taxon>
        <taxon>Kineosporiales</taxon>
        <taxon>Kineosporiaceae</taxon>
        <taxon>Kineosporia</taxon>
    </lineage>
</organism>
<proteinExistence type="predicted"/>
<sequence length="179" mass="19712">MHDGLSIGEVSERTGIGVHALRYYEREGLLLGSVARGDGGRRRYSYEDVEWLRMCSRFRAGGMPLADIRRYTELVAAGPGNEGERLRLLREHEARVRAEMDALAESLAVIEYKSRLYAEHVEAGTASTLWTGETLSCMASAAQGAREQDRSAPRAFRSAPSPTPRPSTSTGRTPSTRTP</sequence>
<dbReference type="InterPro" id="IPR047057">
    <property type="entry name" value="MerR_fam"/>
</dbReference>
<dbReference type="CDD" id="cd01109">
    <property type="entry name" value="HTH_YyaN"/>
    <property type="match status" value="1"/>
</dbReference>
<dbReference type="Proteomes" id="UP001235712">
    <property type="component" value="Unassembled WGS sequence"/>
</dbReference>
<dbReference type="InterPro" id="IPR000551">
    <property type="entry name" value="MerR-type_HTH_dom"/>
</dbReference>
<evidence type="ECO:0000256" key="1">
    <source>
        <dbReference type="ARBA" id="ARBA00023125"/>
    </source>
</evidence>
<dbReference type="GO" id="GO:0003677">
    <property type="term" value="F:DNA binding"/>
    <property type="evidence" value="ECO:0007669"/>
    <property type="project" value="UniProtKB-KW"/>
</dbReference>
<keyword evidence="5" id="KW-1185">Reference proteome</keyword>
<protein>
    <submittedName>
        <fullName evidence="4">DNA-binding transcriptional MerR regulator</fullName>
    </submittedName>
</protein>
<accession>A0ABT9PAU0</accession>
<name>A0ABT9PAU0_9ACTN</name>
<evidence type="ECO:0000313" key="5">
    <source>
        <dbReference type="Proteomes" id="UP001235712"/>
    </source>
</evidence>
<dbReference type="SUPFAM" id="SSF46955">
    <property type="entry name" value="Putative DNA-binding domain"/>
    <property type="match status" value="1"/>
</dbReference>
<keyword evidence="1 4" id="KW-0238">DNA-binding</keyword>
<dbReference type="Gene3D" id="1.10.1660.10">
    <property type="match status" value="1"/>
</dbReference>
<dbReference type="PANTHER" id="PTHR30204">
    <property type="entry name" value="REDOX-CYCLING DRUG-SENSING TRANSCRIPTIONAL ACTIVATOR SOXR"/>
    <property type="match status" value="1"/>
</dbReference>
<dbReference type="Pfam" id="PF13411">
    <property type="entry name" value="MerR_1"/>
    <property type="match status" value="1"/>
</dbReference>
<reference evidence="4 5" key="1">
    <citation type="submission" date="2023-07" db="EMBL/GenBank/DDBJ databases">
        <title>Sequencing the genomes of 1000 actinobacteria strains.</title>
        <authorList>
            <person name="Klenk H.-P."/>
        </authorList>
    </citation>
    <scope>NUCLEOTIDE SEQUENCE [LARGE SCALE GENOMIC DNA]</scope>
    <source>
        <strain evidence="4 5">DSM 44388</strain>
    </source>
</reference>
<dbReference type="RefSeq" id="WP_307248275.1">
    <property type="nucleotide sequence ID" value="NZ_JAUSQZ010000001.1"/>
</dbReference>
<dbReference type="InterPro" id="IPR009061">
    <property type="entry name" value="DNA-bd_dom_put_sf"/>
</dbReference>
<feature type="domain" description="HTH merR-type" evidence="3">
    <location>
        <begin position="4"/>
        <end position="74"/>
    </location>
</feature>
<dbReference type="SMART" id="SM00422">
    <property type="entry name" value="HTH_MERR"/>
    <property type="match status" value="1"/>
</dbReference>
<dbReference type="EMBL" id="JAUSQZ010000001">
    <property type="protein sequence ID" value="MDP9829773.1"/>
    <property type="molecule type" value="Genomic_DNA"/>
</dbReference>
<gene>
    <name evidence="4" type="ORF">J2S57_005522</name>
</gene>
<dbReference type="PANTHER" id="PTHR30204:SF98">
    <property type="entry name" value="HTH-TYPE TRANSCRIPTIONAL REGULATOR ADHR"/>
    <property type="match status" value="1"/>
</dbReference>
<evidence type="ECO:0000313" key="4">
    <source>
        <dbReference type="EMBL" id="MDP9829773.1"/>
    </source>
</evidence>
<evidence type="ECO:0000259" key="3">
    <source>
        <dbReference type="PROSITE" id="PS50937"/>
    </source>
</evidence>
<feature type="compositionally biased region" description="Low complexity" evidence="2">
    <location>
        <begin position="153"/>
        <end position="179"/>
    </location>
</feature>
<feature type="region of interest" description="Disordered" evidence="2">
    <location>
        <begin position="141"/>
        <end position="179"/>
    </location>
</feature>
<evidence type="ECO:0000256" key="2">
    <source>
        <dbReference type="SAM" id="MobiDB-lite"/>
    </source>
</evidence>